<comment type="caution">
    <text evidence="1">The sequence shown here is derived from an EMBL/GenBank/DDBJ whole genome shotgun (WGS) entry which is preliminary data.</text>
</comment>
<organism evidence="1 2">
    <name type="scientific">Flammeovirga aprica JL-4</name>
    <dbReference type="NCBI Taxonomy" id="694437"/>
    <lineage>
        <taxon>Bacteria</taxon>
        <taxon>Pseudomonadati</taxon>
        <taxon>Bacteroidota</taxon>
        <taxon>Cytophagia</taxon>
        <taxon>Cytophagales</taxon>
        <taxon>Flammeovirgaceae</taxon>
        <taxon>Flammeovirga</taxon>
    </lineage>
</organism>
<name>A0A7X9XD27_9BACT</name>
<reference evidence="1 2" key="1">
    <citation type="submission" date="2020-04" db="EMBL/GenBank/DDBJ databases">
        <title>Flammeovirga sp. SR4, a novel species isolated from seawater.</title>
        <authorList>
            <person name="Wang X."/>
        </authorList>
    </citation>
    <scope>NUCLEOTIDE SEQUENCE [LARGE SCALE GENOMIC DNA]</scope>
    <source>
        <strain evidence="1 2">ATCC 23126</strain>
    </source>
</reference>
<accession>A0A7X9XD27</accession>
<dbReference type="Proteomes" id="UP000576082">
    <property type="component" value="Unassembled WGS sequence"/>
</dbReference>
<protein>
    <submittedName>
        <fullName evidence="1">Uncharacterized protein</fullName>
    </submittedName>
</protein>
<dbReference type="AlphaFoldDB" id="A0A7X9XD27"/>
<evidence type="ECO:0000313" key="2">
    <source>
        <dbReference type="Proteomes" id="UP000576082"/>
    </source>
</evidence>
<gene>
    <name evidence="1" type="ORF">HHU12_31155</name>
</gene>
<dbReference type="EMBL" id="JABANE010000163">
    <property type="protein sequence ID" value="NME72461.1"/>
    <property type="molecule type" value="Genomic_DNA"/>
</dbReference>
<keyword evidence="2" id="KW-1185">Reference proteome</keyword>
<proteinExistence type="predicted"/>
<sequence>MDYQYIIEGSELAQEVAYEKVAKDFKGEWDGEHLRVENSWVDIDIHSFTFLDEVYISISTLHFQKTVLFKSSRSDLL</sequence>
<evidence type="ECO:0000313" key="1">
    <source>
        <dbReference type="EMBL" id="NME72461.1"/>
    </source>
</evidence>